<evidence type="ECO:0000256" key="4">
    <source>
        <dbReference type="ARBA" id="ARBA00023242"/>
    </source>
</evidence>
<evidence type="ECO:0000313" key="8">
    <source>
        <dbReference type="EMBL" id="CCX06589.1"/>
    </source>
</evidence>
<evidence type="ECO:0000256" key="1">
    <source>
        <dbReference type="ARBA" id="ARBA00004123"/>
    </source>
</evidence>
<feature type="compositionally biased region" description="Polar residues" evidence="6">
    <location>
        <begin position="118"/>
        <end position="134"/>
    </location>
</feature>
<keyword evidence="3" id="KW-0677">Repeat</keyword>
<protein>
    <submittedName>
        <fullName evidence="8">Similar to F-box-like/WD repeat-containing protein TBL1XR1-B acc. no. Q6GPC6</fullName>
    </submittedName>
</protein>
<dbReference type="InterPro" id="IPR036322">
    <property type="entry name" value="WD40_repeat_dom_sf"/>
</dbReference>
<keyword evidence="4" id="KW-0539">Nucleus</keyword>
<evidence type="ECO:0000256" key="3">
    <source>
        <dbReference type="ARBA" id="ARBA00022737"/>
    </source>
</evidence>
<dbReference type="Proteomes" id="UP000018144">
    <property type="component" value="Unassembled WGS sequence"/>
</dbReference>
<dbReference type="EMBL" id="HF935300">
    <property type="protein sequence ID" value="CCX06589.1"/>
    <property type="molecule type" value="Genomic_DNA"/>
</dbReference>
<comment type="subcellular location">
    <subcellularLocation>
        <location evidence="1">Nucleus</location>
    </subcellularLocation>
</comment>
<gene>
    <name evidence="8" type="ORF">PCON_06176</name>
</gene>
<feature type="region of interest" description="Disordered" evidence="6">
    <location>
        <begin position="93"/>
        <end position="136"/>
    </location>
</feature>
<dbReference type="AlphaFoldDB" id="U4L8Y9"/>
<dbReference type="InterPro" id="IPR020472">
    <property type="entry name" value="WD40_PAC1"/>
</dbReference>
<dbReference type="Pfam" id="PF12894">
    <property type="entry name" value="ANAPC4_WD40"/>
    <property type="match status" value="1"/>
</dbReference>
<dbReference type="SMART" id="SM00667">
    <property type="entry name" value="LisH"/>
    <property type="match status" value="1"/>
</dbReference>
<feature type="domain" description="Anaphase-promoting complex subunit 4-like WD40" evidence="7">
    <location>
        <begin position="303"/>
        <end position="355"/>
    </location>
</feature>
<evidence type="ECO:0000259" key="7">
    <source>
        <dbReference type="Pfam" id="PF12894"/>
    </source>
</evidence>
<dbReference type="PROSITE" id="PS00678">
    <property type="entry name" value="WD_REPEATS_1"/>
    <property type="match status" value="1"/>
</dbReference>
<dbReference type="PRINTS" id="PR00320">
    <property type="entry name" value="GPROTEINBRPT"/>
</dbReference>
<dbReference type="GO" id="GO:0003714">
    <property type="term" value="F:transcription corepressor activity"/>
    <property type="evidence" value="ECO:0007669"/>
    <property type="project" value="InterPro"/>
</dbReference>
<feature type="repeat" description="WD" evidence="5">
    <location>
        <begin position="300"/>
        <end position="341"/>
    </location>
</feature>
<keyword evidence="9" id="KW-1185">Reference proteome</keyword>
<dbReference type="OMA" id="VNFLIWR"/>
<dbReference type="InterPro" id="IPR015943">
    <property type="entry name" value="WD40/YVTN_repeat-like_dom_sf"/>
</dbReference>
<dbReference type="OrthoDB" id="1367865at2759"/>
<dbReference type="InterPro" id="IPR045183">
    <property type="entry name" value="Ebi-like"/>
</dbReference>
<dbReference type="CDD" id="cd00200">
    <property type="entry name" value="WD40"/>
    <property type="match status" value="1"/>
</dbReference>
<dbReference type="Gene3D" id="2.130.10.10">
    <property type="entry name" value="YVTN repeat-like/Quinoprotein amine dehydrogenase"/>
    <property type="match status" value="1"/>
</dbReference>
<evidence type="ECO:0000313" key="9">
    <source>
        <dbReference type="Proteomes" id="UP000018144"/>
    </source>
</evidence>
<name>U4L8Y9_PYROM</name>
<organism evidence="8 9">
    <name type="scientific">Pyronema omphalodes (strain CBS 100304)</name>
    <name type="common">Pyronema confluens</name>
    <dbReference type="NCBI Taxonomy" id="1076935"/>
    <lineage>
        <taxon>Eukaryota</taxon>
        <taxon>Fungi</taxon>
        <taxon>Dikarya</taxon>
        <taxon>Ascomycota</taxon>
        <taxon>Pezizomycotina</taxon>
        <taxon>Pezizomycetes</taxon>
        <taxon>Pezizales</taxon>
        <taxon>Pyronemataceae</taxon>
        <taxon>Pyronema</taxon>
    </lineage>
</organism>
<dbReference type="PROSITE" id="PS50896">
    <property type="entry name" value="LISH"/>
    <property type="match status" value="1"/>
</dbReference>
<dbReference type="eggNOG" id="KOG0273">
    <property type="taxonomic scope" value="Eukaryota"/>
</dbReference>
<evidence type="ECO:0000256" key="6">
    <source>
        <dbReference type="SAM" id="MobiDB-lite"/>
    </source>
</evidence>
<proteinExistence type="predicted"/>
<feature type="repeat" description="WD" evidence="5">
    <location>
        <begin position="259"/>
        <end position="291"/>
    </location>
</feature>
<dbReference type="Gene3D" id="1.20.960.30">
    <property type="match status" value="1"/>
</dbReference>
<dbReference type="GO" id="GO:0006357">
    <property type="term" value="P:regulation of transcription by RNA polymerase II"/>
    <property type="evidence" value="ECO:0007669"/>
    <property type="project" value="TreeGrafter"/>
</dbReference>
<sequence>MADLLTSDQVNYVIWRYLQESGFSESAIAFQADSKAERLDPIFRENVKSNALVYLIQRGLMYEELVARVDHDGSVRKPDRPFRFFPKVPALQVEEDEGVGSDGNQMEEDDDEDADSVTIRSTKSPAANSTTSMNAKKRDIEETVVNGVKSTKRRKKLSNGLGEDTTMQDAVLSPPLTEDMAVTNGCDVGIQSEEIAEIMVADALVLQEGEGIMACAWNPAVKALLAGGGAIAKIWSVPENATSAEGLETVSLPHEPSRDDADKAKITVIRWSPEGDRLATASYDGQTRIWNATGGLLFTLLMHDTPIASLKWNKTGRMLLTLSCDGKINVWNAMTGHIVRRFDLEEELSDIEWTYEREFVASAENGKVYLFNLDYNNPQQRPLSHQLHEAGSIECLAWDEATKSIATGGNDSTIQIWHRPTIHDTPRTGRLIGHGGTVVAIAWQPNASYNPDAPRRLLASASHDTTIRIWEVNNRYCLRVLKKHLDPIERISFSPDGTKLATGANGAVLIWNAETGTATHVYDRIKTRKKTEEGVMEDVGEINEISWDQTGTRLAVGEGSTKCAIVCINTKPRQEEVITEV</sequence>
<dbReference type="SUPFAM" id="SSF50978">
    <property type="entry name" value="WD40 repeat-like"/>
    <property type="match status" value="1"/>
</dbReference>
<feature type="repeat" description="WD" evidence="5">
    <location>
        <begin position="481"/>
        <end position="521"/>
    </location>
</feature>
<dbReference type="InterPro" id="IPR001680">
    <property type="entry name" value="WD40_rpt"/>
</dbReference>
<dbReference type="GO" id="GO:0034967">
    <property type="term" value="C:Set3 complex"/>
    <property type="evidence" value="ECO:0007669"/>
    <property type="project" value="TreeGrafter"/>
</dbReference>
<evidence type="ECO:0000256" key="5">
    <source>
        <dbReference type="PROSITE-ProRule" id="PRU00221"/>
    </source>
</evidence>
<keyword evidence="2 5" id="KW-0853">WD repeat</keyword>
<dbReference type="PROSITE" id="PS50082">
    <property type="entry name" value="WD_REPEATS_2"/>
    <property type="match status" value="5"/>
</dbReference>
<accession>U4L8Y9</accession>
<dbReference type="STRING" id="1076935.U4L8Y9"/>
<dbReference type="InterPro" id="IPR006594">
    <property type="entry name" value="LisH"/>
</dbReference>
<dbReference type="PANTHER" id="PTHR22846:SF2">
    <property type="entry name" value="F-BOX-LIKE_WD REPEAT-CONTAINING PROTEIN EBI"/>
    <property type="match status" value="1"/>
</dbReference>
<dbReference type="Pfam" id="PF08513">
    <property type="entry name" value="LisH"/>
    <property type="match status" value="1"/>
</dbReference>
<dbReference type="SMART" id="SM00320">
    <property type="entry name" value="WD40"/>
    <property type="match status" value="8"/>
</dbReference>
<dbReference type="PANTHER" id="PTHR22846">
    <property type="entry name" value="WD40 REPEAT PROTEIN"/>
    <property type="match status" value="1"/>
</dbReference>
<evidence type="ECO:0000256" key="2">
    <source>
        <dbReference type="ARBA" id="ARBA00022574"/>
    </source>
</evidence>
<dbReference type="InterPro" id="IPR019775">
    <property type="entry name" value="WD40_repeat_CS"/>
</dbReference>
<dbReference type="InterPro" id="IPR024977">
    <property type="entry name" value="Apc4-like_WD40_dom"/>
</dbReference>
<dbReference type="PROSITE" id="PS50294">
    <property type="entry name" value="WD_REPEATS_REGION"/>
    <property type="match status" value="3"/>
</dbReference>
<feature type="repeat" description="WD" evidence="5">
    <location>
        <begin position="386"/>
        <end position="417"/>
    </location>
</feature>
<dbReference type="Pfam" id="PF00400">
    <property type="entry name" value="WD40"/>
    <property type="match status" value="4"/>
</dbReference>
<feature type="repeat" description="WD" evidence="5">
    <location>
        <begin position="431"/>
        <end position="480"/>
    </location>
</feature>
<feature type="compositionally biased region" description="Acidic residues" evidence="6">
    <location>
        <begin position="93"/>
        <end position="115"/>
    </location>
</feature>
<reference evidence="8 9" key="1">
    <citation type="journal article" date="2013" name="PLoS Genet.">
        <title>The genome and development-dependent transcriptomes of Pyronema confluens: a window into fungal evolution.</title>
        <authorList>
            <person name="Traeger S."/>
            <person name="Altegoer F."/>
            <person name="Freitag M."/>
            <person name="Gabaldon T."/>
            <person name="Kempken F."/>
            <person name="Kumar A."/>
            <person name="Marcet-Houben M."/>
            <person name="Poggeler S."/>
            <person name="Stajich J.E."/>
            <person name="Nowrousian M."/>
        </authorList>
    </citation>
    <scope>NUCLEOTIDE SEQUENCE [LARGE SCALE GENOMIC DNA]</scope>
    <source>
        <strain evidence="9">CBS 100304</strain>
        <tissue evidence="8">Vegetative mycelium</tissue>
    </source>
</reference>